<organism evidence="23">
    <name type="scientific">Oryza meridionalis</name>
    <dbReference type="NCBI Taxonomy" id="40149"/>
    <lineage>
        <taxon>Eukaryota</taxon>
        <taxon>Viridiplantae</taxon>
        <taxon>Streptophyta</taxon>
        <taxon>Embryophyta</taxon>
        <taxon>Tracheophyta</taxon>
        <taxon>Spermatophyta</taxon>
        <taxon>Magnoliopsida</taxon>
        <taxon>Liliopsida</taxon>
        <taxon>Poales</taxon>
        <taxon>Poaceae</taxon>
        <taxon>BOP clade</taxon>
        <taxon>Oryzoideae</taxon>
        <taxon>Oryzeae</taxon>
        <taxon>Oryzinae</taxon>
        <taxon>Oryza</taxon>
    </lineage>
</organism>
<evidence type="ECO:0000256" key="18">
    <source>
        <dbReference type="ARBA" id="ARBA00048659"/>
    </source>
</evidence>
<dbReference type="InterPro" id="IPR000719">
    <property type="entry name" value="Prot_kinase_dom"/>
</dbReference>
<evidence type="ECO:0000256" key="6">
    <source>
        <dbReference type="ARBA" id="ARBA00022527"/>
    </source>
</evidence>
<keyword evidence="13 20" id="KW-0067">ATP-binding</keyword>
<evidence type="ECO:0000256" key="2">
    <source>
        <dbReference type="ARBA" id="ARBA00008536"/>
    </source>
</evidence>
<dbReference type="FunFam" id="1.10.510.10:FF:000517">
    <property type="entry name" value="Putative receptor kinase Lecrk"/>
    <property type="match status" value="1"/>
</dbReference>
<dbReference type="CDD" id="cd14066">
    <property type="entry name" value="STKc_IRAK"/>
    <property type="match status" value="1"/>
</dbReference>
<evidence type="ECO:0000313" key="23">
    <source>
        <dbReference type="EnsemblPlants" id="OMERI07G07690.1"/>
    </source>
</evidence>
<comment type="similarity">
    <text evidence="2">In the N-terminal section; belongs to the leguminous lectin family.</text>
</comment>
<dbReference type="HOGENOM" id="CLU_000288_62_3_1"/>
<dbReference type="EC" id="2.7.11.1" evidence="4"/>
<dbReference type="GO" id="GO:0005886">
    <property type="term" value="C:plasma membrane"/>
    <property type="evidence" value="ECO:0007669"/>
    <property type="project" value="UniProtKB-SubCell"/>
</dbReference>
<dbReference type="GO" id="GO:0030246">
    <property type="term" value="F:carbohydrate binding"/>
    <property type="evidence" value="ECO:0007669"/>
    <property type="project" value="UniProtKB-KW"/>
</dbReference>
<evidence type="ECO:0000256" key="4">
    <source>
        <dbReference type="ARBA" id="ARBA00012513"/>
    </source>
</evidence>
<evidence type="ECO:0000256" key="8">
    <source>
        <dbReference type="ARBA" id="ARBA00022692"/>
    </source>
</evidence>
<dbReference type="AlphaFoldDB" id="A0A0E0E9R0"/>
<keyword evidence="24" id="KW-1185">Reference proteome</keyword>
<dbReference type="PROSITE" id="PS00107">
    <property type="entry name" value="PROTEIN_KINASE_ATP"/>
    <property type="match status" value="1"/>
</dbReference>
<dbReference type="PANTHER" id="PTHR27007">
    <property type="match status" value="1"/>
</dbReference>
<keyword evidence="16" id="KW-0675">Receptor</keyword>
<evidence type="ECO:0000256" key="9">
    <source>
        <dbReference type="ARBA" id="ARBA00022729"/>
    </source>
</evidence>
<evidence type="ECO:0000256" key="3">
    <source>
        <dbReference type="ARBA" id="ARBA00010217"/>
    </source>
</evidence>
<evidence type="ECO:0000256" key="5">
    <source>
        <dbReference type="ARBA" id="ARBA00022475"/>
    </source>
</evidence>
<dbReference type="SUPFAM" id="SSF56112">
    <property type="entry name" value="Protein kinase-like (PK-like)"/>
    <property type="match status" value="1"/>
</dbReference>
<keyword evidence="8" id="KW-0812">Transmembrane</keyword>
<evidence type="ECO:0000256" key="12">
    <source>
        <dbReference type="ARBA" id="ARBA00022777"/>
    </source>
</evidence>
<reference evidence="23" key="1">
    <citation type="submission" date="2015-04" db="UniProtKB">
        <authorList>
            <consortium name="EnsemblPlants"/>
        </authorList>
    </citation>
    <scope>IDENTIFICATION</scope>
</reference>
<dbReference type="SUPFAM" id="SSF49899">
    <property type="entry name" value="Concanavalin A-like lectins/glucanases"/>
    <property type="match status" value="1"/>
</dbReference>
<dbReference type="Pfam" id="PF00069">
    <property type="entry name" value="Pkinase"/>
    <property type="match status" value="1"/>
</dbReference>
<evidence type="ECO:0000259" key="22">
    <source>
        <dbReference type="PROSITE" id="PS50011"/>
    </source>
</evidence>
<proteinExistence type="inferred from homology"/>
<keyword evidence="10" id="KW-0430">Lectin</keyword>
<evidence type="ECO:0000256" key="20">
    <source>
        <dbReference type="PROSITE-ProRule" id="PRU10141"/>
    </source>
</evidence>
<name>A0A0E0E9R0_9ORYZ</name>
<dbReference type="FunFam" id="3.30.200.20:FF:000112">
    <property type="entry name" value="Lectin-domain containing receptor kinase A4.3"/>
    <property type="match status" value="1"/>
</dbReference>
<dbReference type="PROSITE" id="PS50011">
    <property type="entry name" value="PROTEIN_KINASE_DOM"/>
    <property type="match status" value="1"/>
</dbReference>
<feature type="binding site" evidence="20">
    <location>
        <position position="246"/>
    </location>
    <ligand>
        <name>ATP</name>
        <dbReference type="ChEBI" id="CHEBI:30616"/>
    </ligand>
</feature>
<dbReference type="InterPro" id="IPR013320">
    <property type="entry name" value="ConA-like_dom_sf"/>
</dbReference>
<dbReference type="GO" id="GO:1901001">
    <property type="term" value="P:negative regulation of response to salt stress"/>
    <property type="evidence" value="ECO:0007669"/>
    <property type="project" value="UniProtKB-ARBA"/>
</dbReference>
<evidence type="ECO:0000256" key="16">
    <source>
        <dbReference type="ARBA" id="ARBA00023170"/>
    </source>
</evidence>
<comment type="similarity">
    <text evidence="3">In the C-terminal section; belongs to the protein kinase superfamily. Ser/Thr protein kinase family.</text>
</comment>
<comment type="catalytic activity">
    <reaction evidence="19">
        <text>L-seryl-[protein] + ATP = O-phospho-L-seryl-[protein] + ADP + H(+)</text>
        <dbReference type="Rhea" id="RHEA:17989"/>
        <dbReference type="Rhea" id="RHEA-COMP:9863"/>
        <dbReference type="Rhea" id="RHEA-COMP:11604"/>
        <dbReference type="ChEBI" id="CHEBI:15378"/>
        <dbReference type="ChEBI" id="CHEBI:29999"/>
        <dbReference type="ChEBI" id="CHEBI:30616"/>
        <dbReference type="ChEBI" id="CHEBI:83421"/>
        <dbReference type="ChEBI" id="CHEBI:456216"/>
        <dbReference type="EC" id="2.7.11.1"/>
    </reaction>
    <physiologicalReaction direction="left-to-right" evidence="19">
        <dbReference type="Rhea" id="RHEA:17990"/>
    </physiologicalReaction>
</comment>
<keyword evidence="9 21" id="KW-0732">Signal</keyword>
<dbReference type="Gramene" id="OMERI07G07690.1">
    <property type="protein sequence ID" value="OMERI07G07690.1"/>
    <property type="gene ID" value="OMERI07G07690"/>
</dbReference>
<dbReference type="GO" id="GO:0004674">
    <property type="term" value="F:protein serine/threonine kinase activity"/>
    <property type="evidence" value="ECO:0007669"/>
    <property type="project" value="UniProtKB-KW"/>
</dbReference>
<evidence type="ECO:0000256" key="14">
    <source>
        <dbReference type="ARBA" id="ARBA00022989"/>
    </source>
</evidence>
<reference evidence="23" key="2">
    <citation type="submission" date="2018-05" db="EMBL/GenBank/DDBJ databases">
        <title>OmerRS3 (Oryza meridionalis Reference Sequence Version 3).</title>
        <authorList>
            <person name="Zhang J."/>
            <person name="Kudrna D."/>
            <person name="Lee S."/>
            <person name="Talag J."/>
            <person name="Welchert J."/>
            <person name="Wing R.A."/>
        </authorList>
    </citation>
    <scope>NUCLEOTIDE SEQUENCE [LARGE SCALE GENOMIC DNA]</scope>
    <source>
        <strain evidence="23">cv. OR44</strain>
    </source>
</reference>
<dbReference type="EnsemblPlants" id="OMERI07G07690.1">
    <property type="protein sequence ID" value="OMERI07G07690.1"/>
    <property type="gene ID" value="OMERI07G07690"/>
</dbReference>
<feature type="domain" description="Protein kinase" evidence="22">
    <location>
        <begin position="216"/>
        <end position="488"/>
    </location>
</feature>
<comment type="subcellular location">
    <subcellularLocation>
        <location evidence="1">Cell membrane</location>
        <topology evidence="1">Single-pass type I membrane protein</topology>
    </subcellularLocation>
</comment>
<keyword evidence="12" id="KW-0418">Kinase</keyword>
<evidence type="ECO:0000256" key="7">
    <source>
        <dbReference type="ARBA" id="ARBA00022679"/>
    </source>
</evidence>
<dbReference type="CDD" id="cd06899">
    <property type="entry name" value="lectin_legume_LecRK_Arcelin_ConA"/>
    <property type="match status" value="1"/>
</dbReference>
<dbReference type="InterPro" id="IPR001220">
    <property type="entry name" value="Legume_lectin_dom"/>
</dbReference>
<evidence type="ECO:0000256" key="21">
    <source>
        <dbReference type="SAM" id="SignalP"/>
    </source>
</evidence>
<feature type="chain" id="PRO_5002357946" description="non-specific serine/threonine protein kinase" evidence="21">
    <location>
        <begin position="19"/>
        <end position="539"/>
    </location>
</feature>
<dbReference type="Gene3D" id="2.60.120.200">
    <property type="match status" value="1"/>
</dbReference>
<evidence type="ECO:0000256" key="19">
    <source>
        <dbReference type="ARBA" id="ARBA00048977"/>
    </source>
</evidence>
<dbReference type="PROSITE" id="PS00108">
    <property type="entry name" value="PROTEIN_KINASE_ST"/>
    <property type="match status" value="1"/>
</dbReference>
<dbReference type="InterPro" id="IPR008271">
    <property type="entry name" value="Ser/Thr_kinase_AS"/>
</dbReference>
<dbReference type="InterPro" id="IPR050528">
    <property type="entry name" value="L-type_Lectin-RKs"/>
</dbReference>
<evidence type="ECO:0000256" key="11">
    <source>
        <dbReference type="ARBA" id="ARBA00022741"/>
    </source>
</evidence>
<dbReference type="Pfam" id="PF00139">
    <property type="entry name" value="Lectin_legB"/>
    <property type="match status" value="1"/>
</dbReference>
<keyword evidence="7" id="KW-0808">Transferase</keyword>
<dbReference type="STRING" id="40149.A0A0E0E9R0"/>
<evidence type="ECO:0000256" key="1">
    <source>
        <dbReference type="ARBA" id="ARBA00004251"/>
    </source>
</evidence>
<evidence type="ECO:0000313" key="24">
    <source>
        <dbReference type="Proteomes" id="UP000008021"/>
    </source>
</evidence>
<comment type="catalytic activity">
    <reaction evidence="18">
        <text>L-threonyl-[protein] + ATP = O-phospho-L-threonyl-[protein] + ADP + H(+)</text>
        <dbReference type="Rhea" id="RHEA:46608"/>
        <dbReference type="Rhea" id="RHEA-COMP:11060"/>
        <dbReference type="Rhea" id="RHEA-COMP:11605"/>
        <dbReference type="ChEBI" id="CHEBI:15378"/>
        <dbReference type="ChEBI" id="CHEBI:30013"/>
        <dbReference type="ChEBI" id="CHEBI:30616"/>
        <dbReference type="ChEBI" id="CHEBI:61977"/>
        <dbReference type="ChEBI" id="CHEBI:456216"/>
        <dbReference type="EC" id="2.7.11.1"/>
    </reaction>
    <physiologicalReaction direction="left-to-right" evidence="18">
        <dbReference type="Rhea" id="RHEA:46609"/>
    </physiologicalReaction>
</comment>
<dbReference type="Gene3D" id="1.10.510.10">
    <property type="entry name" value="Transferase(Phosphotransferase) domain 1"/>
    <property type="match status" value="1"/>
</dbReference>
<protein>
    <recommendedName>
        <fullName evidence="4">non-specific serine/threonine protein kinase</fullName>
        <ecNumber evidence="4">2.7.11.1</ecNumber>
    </recommendedName>
</protein>
<keyword evidence="14" id="KW-1133">Transmembrane helix</keyword>
<evidence type="ECO:0000256" key="13">
    <source>
        <dbReference type="ARBA" id="ARBA00022840"/>
    </source>
</evidence>
<dbReference type="Gene3D" id="3.30.200.20">
    <property type="entry name" value="Phosphorylase Kinase, domain 1"/>
    <property type="match status" value="1"/>
</dbReference>
<dbReference type="Proteomes" id="UP000008021">
    <property type="component" value="Chromosome 7"/>
</dbReference>
<dbReference type="InterPro" id="IPR011009">
    <property type="entry name" value="Kinase-like_dom_sf"/>
</dbReference>
<dbReference type="InterPro" id="IPR017441">
    <property type="entry name" value="Protein_kinase_ATP_BS"/>
</dbReference>
<feature type="signal peptide" evidence="21">
    <location>
        <begin position="1"/>
        <end position="18"/>
    </location>
</feature>
<dbReference type="eggNOG" id="ENOG502QSJ4">
    <property type="taxonomic scope" value="Eukaryota"/>
</dbReference>
<dbReference type="GO" id="GO:0005524">
    <property type="term" value="F:ATP binding"/>
    <property type="evidence" value="ECO:0007669"/>
    <property type="project" value="UniProtKB-UniRule"/>
</dbReference>
<dbReference type="SMART" id="SM00220">
    <property type="entry name" value="S_TKc"/>
    <property type="match status" value="1"/>
</dbReference>
<keyword evidence="6" id="KW-0723">Serine/threonine-protein kinase</keyword>
<keyword evidence="17" id="KW-0325">Glycoprotein</keyword>
<keyword evidence="15" id="KW-0472">Membrane</keyword>
<keyword evidence="5" id="KW-1003">Cell membrane</keyword>
<keyword evidence="11 20" id="KW-0547">Nucleotide-binding</keyword>
<evidence type="ECO:0000256" key="10">
    <source>
        <dbReference type="ARBA" id="ARBA00022734"/>
    </source>
</evidence>
<evidence type="ECO:0000256" key="17">
    <source>
        <dbReference type="ARBA" id="ARBA00023180"/>
    </source>
</evidence>
<sequence>MKPAFFLLRLISLHLALALCSGSGSDFQFAYHGFTGTNLTLDGNATVMPDGILVLTSRKTNLKGHAFFPAPLQFRTSPDGTARSFSATFVFAIVSDYTDFSAHELHHRTAGWVPGPPLLNVQNNGNTTNHLFAVELDTVQNIDFQDVNANHVGINVNNLHSLQSSPTGYYDDGNNGVFKNLTLFSREAMQLLEDWELEFGPHRFSYKDLYHATNGFKSKHLLGTGGFGQVYKGVLRKSKLEVAVKKVSHESRQGMKEFISEVVTIGRLPDRNLVQLHGYCRRKDELLLVYKYMSNGSLDKYLYCQEDKPLLDWSQRFHIIRGVASGLLYIHEKWEKVIIHHDIKASNVLIDRQMNGCLDDFGLSRLYDHGTDPQTTYVVGTMGYLAPELIRTGKAFKLTDVFVFGAFLLEITCGQRPVNDDSGRYNQEMLVDWVRDHFNKGSLNETVDLRLQGDCNTDEACRVLKVGLLCSHPSANLRPGMRQVMQYLDGDTPLPDLTSTNMSFSTMALMQNEGFDSYPMSYPSSAGTIGTVSFLSGGR</sequence>
<accession>A0A0E0E9R0</accession>
<evidence type="ECO:0000256" key="15">
    <source>
        <dbReference type="ARBA" id="ARBA00023136"/>
    </source>
</evidence>